<dbReference type="GO" id="GO:0005524">
    <property type="term" value="F:ATP binding"/>
    <property type="evidence" value="ECO:0007669"/>
    <property type="project" value="UniProtKB-KW"/>
</dbReference>
<dbReference type="SUPFAM" id="SSF52374">
    <property type="entry name" value="Nucleotidylyl transferase"/>
    <property type="match status" value="1"/>
</dbReference>
<evidence type="ECO:0000259" key="10">
    <source>
        <dbReference type="Pfam" id="PF01467"/>
    </source>
</evidence>
<evidence type="ECO:0000256" key="7">
    <source>
        <dbReference type="ARBA" id="ARBA00022993"/>
    </source>
</evidence>
<dbReference type="Pfam" id="PF01467">
    <property type="entry name" value="CTP_transf_like"/>
    <property type="match status" value="1"/>
</dbReference>
<keyword evidence="6 9" id="KW-0460">Magnesium</keyword>
<evidence type="ECO:0000256" key="3">
    <source>
        <dbReference type="ARBA" id="ARBA00022695"/>
    </source>
</evidence>
<dbReference type="PANTHER" id="PTHR21342:SF1">
    <property type="entry name" value="PHOSPHOPANTETHEINE ADENYLYLTRANSFERASE"/>
    <property type="match status" value="1"/>
</dbReference>
<dbReference type="PRINTS" id="PR01020">
    <property type="entry name" value="LPSBIOSNTHSS"/>
</dbReference>
<comment type="function">
    <text evidence="9">Reversibly transfers an adenylyl group from ATP to 4'-phosphopantetheine, yielding dephospho-CoA (dPCoA) and pyrophosphate.</text>
</comment>
<comment type="similarity">
    <text evidence="9">Belongs to the bacterial CoaD family.</text>
</comment>
<comment type="cofactor">
    <cofactor evidence="9">
        <name>Mg(2+)</name>
        <dbReference type="ChEBI" id="CHEBI:18420"/>
    </cofactor>
</comment>
<feature type="binding site" evidence="9">
    <location>
        <position position="91"/>
    </location>
    <ligand>
        <name>substrate</name>
    </ligand>
</feature>
<feature type="binding site" evidence="9">
    <location>
        <position position="13"/>
    </location>
    <ligand>
        <name>substrate</name>
    </ligand>
</feature>
<comment type="subcellular location">
    <subcellularLocation>
        <location evidence="9">Cytoplasm</location>
    </subcellularLocation>
</comment>
<dbReference type="Proteomes" id="UP000029723">
    <property type="component" value="Unassembled WGS sequence"/>
</dbReference>
<sequence>MNHKERIGIFVGSFDPFTIGHDSVVKRALPLFDHIVIGVGVNSQKSNMLSEDERIEAITKLYANEPKISVKVFHDLAVDFAKREGATYMIKGVRSVKDFEYEREQADINRHISGIDTIFLFTEPQLASVSSSMVRELLRYGRDVKEFLPVAPKSDKP</sequence>
<dbReference type="GO" id="GO:0004595">
    <property type="term" value="F:pantetheine-phosphate adenylyltransferase activity"/>
    <property type="evidence" value="ECO:0007669"/>
    <property type="project" value="UniProtKB-UniRule"/>
</dbReference>
<feature type="binding site" evidence="9">
    <location>
        <begin position="13"/>
        <end position="14"/>
    </location>
    <ligand>
        <name>ATP</name>
        <dbReference type="ChEBI" id="CHEBI:30616"/>
    </ligand>
</feature>
<evidence type="ECO:0000256" key="6">
    <source>
        <dbReference type="ARBA" id="ARBA00022842"/>
    </source>
</evidence>
<feature type="binding site" evidence="9">
    <location>
        <position position="45"/>
    </location>
    <ligand>
        <name>substrate</name>
    </ligand>
</feature>
<keyword evidence="1 9" id="KW-0963">Cytoplasm</keyword>
<comment type="subunit">
    <text evidence="9">Homohexamer.</text>
</comment>
<keyword evidence="3 9" id="KW-0548">Nucleotidyltransferase</keyword>
<evidence type="ECO:0000313" key="12">
    <source>
        <dbReference type="Proteomes" id="UP000029723"/>
    </source>
</evidence>
<dbReference type="EMBL" id="JRPQ01000033">
    <property type="protein sequence ID" value="KGI22959.1"/>
    <property type="molecule type" value="Genomic_DNA"/>
</dbReference>
<evidence type="ECO:0000256" key="1">
    <source>
        <dbReference type="ARBA" id="ARBA00022490"/>
    </source>
</evidence>
<dbReference type="InterPro" id="IPR014729">
    <property type="entry name" value="Rossmann-like_a/b/a_fold"/>
</dbReference>
<evidence type="ECO:0000256" key="9">
    <source>
        <dbReference type="HAMAP-Rule" id="MF_00151"/>
    </source>
</evidence>
<comment type="pathway">
    <text evidence="9">Cofactor biosynthesis; coenzyme A biosynthesis; CoA from (R)-pantothenate: step 4/5.</text>
</comment>
<evidence type="ECO:0000256" key="2">
    <source>
        <dbReference type="ARBA" id="ARBA00022679"/>
    </source>
</evidence>
<dbReference type="NCBIfam" id="TIGR01510">
    <property type="entry name" value="coaD_prev_kdtB"/>
    <property type="match status" value="1"/>
</dbReference>
<organism evidence="11 12">
    <name type="scientific">Hoylesella timonensis S9-PR14</name>
    <dbReference type="NCBI Taxonomy" id="1401062"/>
    <lineage>
        <taxon>Bacteria</taxon>
        <taxon>Pseudomonadati</taxon>
        <taxon>Bacteroidota</taxon>
        <taxon>Bacteroidia</taxon>
        <taxon>Bacteroidales</taxon>
        <taxon>Prevotellaceae</taxon>
        <taxon>Hoylesella</taxon>
    </lineage>
</organism>
<feature type="binding site" evidence="9">
    <location>
        <position position="21"/>
    </location>
    <ligand>
        <name>ATP</name>
        <dbReference type="ChEBI" id="CHEBI:30616"/>
    </ligand>
</feature>
<keyword evidence="7 9" id="KW-0173">Coenzyme A biosynthesis</keyword>
<evidence type="ECO:0000256" key="4">
    <source>
        <dbReference type="ARBA" id="ARBA00022741"/>
    </source>
</evidence>
<keyword evidence="4 9" id="KW-0547">Nucleotide-binding</keyword>
<dbReference type="HAMAP" id="MF_00151">
    <property type="entry name" value="PPAT_bact"/>
    <property type="match status" value="1"/>
</dbReference>
<evidence type="ECO:0000256" key="5">
    <source>
        <dbReference type="ARBA" id="ARBA00022840"/>
    </source>
</evidence>
<dbReference type="EC" id="2.7.7.3" evidence="9"/>
<feature type="binding site" evidence="9">
    <location>
        <position position="102"/>
    </location>
    <ligand>
        <name>ATP</name>
        <dbReference type="ChEBI" id="CHEBI:30616"/>
    </ligand>
</feature>
<keyword evidence="2 9" id="KW-0808">Transferase</keyword>
<dbReference type="RefSeq" id="WP_036926043.1">
    <property type="nucleotide sequence ID" value="NZ_JRPQ01000033.1"/>
</dbReference>
<dbReference type="Gene3D" id="3.40.50.620">
    <property type="entry name" value="HUPs"/>
    <property type="match status" value="1"/>
</dbReference>
<evidence type="ECO:0000313" key="11">
    <source>
        <dbReference type="EMBL" id="KGI22959.1"/>
    </source>
</evidence>
<feature type="domain" description="Cytidyltransferase-like" evidence="10">
    <location>
        <begin position="9"/>
        <end position="136"/>
    </location>
</feature>
<accession>A0A098YU78</accession>
<dbReference type="UniPathway" id="UPA00241">
    <property type="reaction ID" value="UER00355"/>
</dbReference>
<feature type="binding site" evidence="9">
    <location>
        <begin position="92"/>
        <end position="94"/>
    </location>
    <ligand>
        <name>ATP</name>
        <dbReference type="ChEBI" id="CHEBI:30616"/>
    </ligand>
</feature>
<comment type="catalytic activity">
    <reaction evidence="8 9">
        <text>(R)-4'-phosphopantetheine + ATP + H(+) = 3'-dephospho-CoA + diphosphate</text>
        <dbReference type="Rhea" id="RHEA:19801"/>
        <dbReference type="ChEBI" id="CHEBI:15378"/>
        <dbReference type="ChEBI" id="CHEBI:30616"/>
        <dbReference type="ChEBI" id="CHEBI:33019"/>
        <dbReference type="ChEBI" id="CHEBI:57328"/>
        <dbReference type="ChEBI" id="CHEBI:61723"/>
        <dbReference type="EC" id="2.7.7.3"/>
    </reaction>
</comment>
<keyword evidence="5 9" id="KW-0067">ATP-binding</keyword>
<feature type="binding site" evidence="9">
    <location>
        <begin position="126"/>
        <end position="132"/>
    </location>
    <ligand>
        <name>ATP</name>
        <dbReference type="ChEBI" id="CHEBI:30616"/>
    </ligand>
</feature>
<dbReference type="InterPro" id="IPR004821">
    <property type="entry name" value="Cyt_trans-like"/>
</dbReference>
<feature type="site" description="Transition state stabilizer" evidence="9">
    <location>
        <position position="21"/>
    </location>
</feature>
<dbReference type="AlphaFoldDB" id="A0A098YU78"/>
<proteinExistence type="inferred from homology"/>
<dbReference type="GO" id="GO:0015937">
    <property type="term" value="P:coenzyme A biosynthetic process"/>
    <property type="evidence" value="ECO:0007669"/>
    <property type="project" value="UniProtKB-UniRule"/>
</dbReference>
<feature type="binding site" evidence="9">
    <location>
        <position position="77"/>
    </location>
    <ligand>
        <name>substrate</name>
    </ligand>
</feature>
<reference evidence="11 12" key="1">
    <citation type="submission" date="2014-07" db="EMBL/GenBank/DDBJ databases">
        <authorList>
            <person name="McCorrison J."/>
            <person name="Sanka R."/>
            <person name="Torralba M."/>
            <person name="Gillis M."/>
            <person name="Haft D.H."/>
            <person name="Methe B."/>
            <person name="Sutton G."/>
            <person name="Nelson K.E."/>
        </authorList>
    </citation>
    <scope>NUCLEOTIDE SEQUENCE [LARGE SCALE GENOMIC DNA]</scope>
    <source>
        <strain evidence="11 12">S9-PR14</strain>
    </source>
</reference>
<comment type="caution">
    <text evidence="11">The sequence shown here is derived from an EMBL/GenBank/DDBJ whole genome shotgun (WGS) entry which is preliminary data.</text>
</comment>
<protein>
    <recommendedName>
        <fullName evidence="9">Phosphopantetheine adenylyltransferase</fullName>
        <ecNumber evidence="9">2.7.7.3</ecNumber>
    </recommendedName>
    <alternativeName>
        <fullName evidence="9">Dephospho-CoA pyrophosphorylase</fullName>
    </alternativeName>
    <alternativeName>
        <fullName evidence="9">Pantetheine-phosphate adenylyltransferase</fullName>
        <shortName evidence="9">PPAT</shortName>
    </alternativeName>
</protein>
<dbReference type="OrthoDB" id="9806661at2"/>
<dbReference type="GO" id="GO:0005737">
    <property type="term" value="C:cytoplasm"/>
    <property type="evidence" value="ECO:0007669"/>
    <property type="project" value="UniProtKB-SubCell"/>
</dbReference>
<name>A0A098YU78_9BACT</name>
<evidence type="ECO:0000256" key="8">
    <source>
        <dbReference type="ARBA" id="ARBA00029346"/>
    </source>
</evidence>
<dbReference type="NCBIfam" id="TIGR00125">
    <property type="entry name" value="cyt_tran_rel"/>
    <property type="match status" value="1"/>
</dbReference>
<dbReference type="InterPro" id="IPR001980">
    <property type="entry name" value="PPAT"/>
</dbReference>
<gene>
    <name evidence="9" type="primary">coaD</name>
    <name evidence="11" type="ORF">HMPREF9304_01450</name>
</gene>
<dbReference type="PANTHER" id="PTHR21342">
    <property type="entry name" value="PHOSPHOPANTETHEINE ADENYLYLTRANSFERASE"/>
    <property type="match status" value="1"/>
</dbReference>